<comment type="caution">
    <text evidence="5">The sequence shown here is derived from an EMBL/GenBank/DDBJ whole genome shotgun (WGS) entry which is preliminary data.</text>
</comment>
<gene>
    <name evidence="5" type="ORF">QO011_007070</name>
</gene>
<keyword evidence="2" id="KW-0804">Transcription</keyword>
<evidence type="ECO:0000256" key="3">
    <source>
        <dbReference type="SAM" id="MobiDB-lite"/>
    </source>
</evidence>
<dbReference type="EMBL" id="JAUSVX010000020">
    <property type="protein sequence ID" value="MDQ0474031.1"/>
    <property type="molecule type" value="Genomic_DNA"/>
</dbReference>
<protein>
    <recommendedName>
        <fullName evidence="4">Transcriptional regulator LmrA/YxaF-like C-terminal domain-containing protein</fullName>
    </recommendedName>
</protein>
<dbReference type="Proteomes" id="UP001242480">
    <property type="component" value="Unassembled WGS sequence"/>
</dbReference>
<evidence type="ECO:0000313" key="6">
    <source>
        <dbReference type="Proteomes" id="UP001242480"/>
    </source>
</evidence>
<dbReference type="RefSeq" id="WP_307283345.1">
    <property type="nucleotide sequence ID" value="NZ_JAUSVX010000020.1"/>
</dbReference>
<dbReference type="PANTHER" id="PTHR47506">
    <property type="entry name" value="TRANSCRIPTIONAL REGULATORY PROTEIN"/>
    <property type="match status" value="1"/>
</dbReference>
<dbReference type="Gene3D" id="1.10.357.10">
    <property type="entry name" value="Tetracycline Repressor, domain 2"/>
    <property type="match status" value="1"/>
</dbReference>
<dbReference type="Pfam" id="PF21993">
    <property type="entry name" value="TetR_C_13_2"/>
    <property type="match status" value="1"/>
</dbReference>
<evidence type="ECO:0000313" key="5">
    <source>
        <dbReference type="EMBL" id="MDQ0474031.1"/>
    </source>
</evidence>
<organism evidence="5 6">
    <name type="scientific">Labrys wisconsinensis</name>
    <dbReference type="NCBI Taxonomy" id="425677"/>
    <lineage>
        <taxon>Bacteria</taxon>
        <taxon>Pseudomonadati</taxon>
        <taxon>Pseudomonadota</taxon>
        <taxon>Alphaproteobacteria</taxon>
        <taxon>Hyphomicrobiales</taxon>
        <taxon>Xanthobacteraceae</taxon>
        <taxon>Labrys</taxon>
    </lineage>
</organism>
<evidence type="ECO:0000259" key="4">
    <source>
        <dbReference type="Pfam" id="PF21993"/>
    </source>
</evidence>
<keyword evidence="6" id="KW-1185">Reference proteome</keyword>
<feature type="region of interest" description="Disordered" evidence="3">
    <location>
        <begin position="125"/>
        <end position="146"/>
    </location>
</feature>
<sequence>MAVIRERVAEAIGRTWIEPLVRAADARSGIRSVFDTTIAEIDDSGSVSGCPLGNLAAELSTQGEGFRAEIHRIFRQWGDAIADKLAADGCPEEDRAGMASFVVSSFSGAMLQAKACQSSDPLRSSAAQVERIMRGPEAERNRSARQ</sequence>
<feature type="compositionally biased region" description="Basic and acidic residues" evidence="3">
    <location>
        <begin position="131"/>
        <end position="146"/>
    </location>
</feature>
<name>A0ABU0JKP1_9HYPH</name>
<dbReference type="InterPro" id="IPR036271">
    <property type="entry name" value="Tet_transcr_reg_TetR-rel_C_sf"/>
</dbReference>
<dbReference type="SUPFAM" id="SSF48498">
    <property type="entry name" value="Tetracyclin repressor-like, C-terminal domain"/>
    <property type="match status" value="1"/>
</dbReference>
<dbReference type="PANTHER" id="PTHR47506:SF1">
    <property type="entry name" value="HTH-TYPE TRANSCRIPTIONAL REGULATOR YJDC"/>
    <property type="match status" value="1"/>
</dbReference>
<dbReference type="InterPro" id="IPR054156">
    <property type="entry name" value="YxaF_TetR_C"/>
</dbReference>
<evidence type="ECO:0000256" key="2">
    <source>
        <dbReference type="ARBA" id="ARBA00023163"/>
    </source>
</evidence>
<reference evidence="5 6" key="1">
    <citation type="submission" date="2023-07" db="EMBL/GenBank/DDBJ databases">
        <title>Genomic Encyclopedia of Type Strains, Phase IV (KMG-IV): sequencing the most valuable type-strain genomes for metagenomic binning, comparative biology and taxonomic classification.</title>
        <authorList>
            <person name="Goeker M."/>
        </authorList>
    </citation>
    <scope>NUCLEOTIDE SEQUENCE [LARGE SCALE GENOMIC DNA]</scope>
    <source>
        <strain evidence="5 6">DSM 19619</strain>
    </source>
</reference>
<keyword evidence="1" id="KW-0805">Transcription regulation</keyword>
<accession>A0ABU0JKP1</accession>
<proteinExistence type="predicted"/>
<evidence type="ECO:0000256" key="1">
    <source>
        <dbReference type="ARBA" id="ARBA00023015"/>
    </source>
</evidence>
<feature type="domain" description="Transcriptional regulator LmrA/YxaF-like C-terminal" evidence="4">
    <location>
        <begin position="29"/>
        <end position="128"/>
    </location>
</feature>